<dbReference type="GeneID" id="36579596"/>
<dbReference type="Proteomes" id="UP000235371">
    <property type="component" value="Unassembled WGS sequence"/>
</dbReference>
<dbReference type="InParanoid" id="A0A2J6SJ26"/>
<organism evidence="1 2">
    <name type="scientific">Hyaloscypha bicolor E</name>
    <dbReference type="NCBI Taxonomy" id="1095630"/>
    <lineage>
        <taxon>Eukaryota</taxon>
        <taxon>Fungi</taxon>
        <taxon>Dikarya</taxon>
        <taxon>Ascomycota</taxon>
        <taxon>Pezizomycotina</taxon>
        <taxon>Leotiomycetes</taxon>
        <taxon>Helotiales</taxon>
        <taxon>Hyaloscyphaceae</taxon>
        <taxon>Hyaloscypha</taxon>
        <taxon>Hyaloscypha bicolor</taxon>
    </lineage>
</organism>
<evidence type="ECO:0000313" key="2">
    <source>
        <dbReference type="Proteomes" id="UP000235371"/>
    </source>
</evidence>
<evidence type="ECO:0000313" key="1">
    <source>
        <dbReference type="EMBL" id="PMD50772.1"/>
    </source>
</evidence>
<name>A0A2J6SJ26_9HELO</name>
<dbReference type="EMBL" id="KZ613913">
    <property type="protein sequence ID" value="PMD50772.1"/>
    <property type="molecule type" value="Genomic_DNA"/>
</dbReference>
<keyword evidence="2" id="KW-1185">Reference proteome</keyword>
<accession>A0A2J6SJ26</accession>
<protein>
    <submittedName>
        <fullName evidence="1">Uncharacterized protein</fullName>
    </submittedName>
</protein>
<gene>
    <name evidence="1" type="ORF">K444DRAFT_276597</name>
</gene>
<dbReference type="AlphaFoldDB" id="A0A2J6SJ26"/>
<dbReference type="RefSeq" id="XP_024727676.1">
    <property type="nucleotide sequence ID" value="XM_024871514.1"/>
</dbReference>
<sequence length="88" mass="10150">MTICLLLCTPHSGRFAAAICFYRHRLAQFSSMRSQLRSHISLFEHQMTGEIDWASSQVTNSSLLRSGHFTHNKNIFGRAFYHNLYVNS</sequence>
<reference evidence="1 2" key="1">
    <citation type="submission" date="2016-04" db="EMBL/GenBank/DDBJ databases">
        <title>A degradative enzymes factory behind the ericoid mycorrhizal symbiosis.</title>
        <authorList>
            <consortium name="DOE Joint Genome Institute"/>
            <person name="Martino E."/>
            <person name="Morin E."/>
            <person name="Grelet G."/>
            <person name="Kuo A."/>
            <person name="Kohler A."/>
            <person name="Daghino S."/>
            <person name="Barry K."/>
            <person name="Choi C."/>
            <person name="Cichocki N."/>
            <person name="Clum A."/>
            <person name="Copeland A."/>
            <person name="Hainaut M."/>
            <person name="Haridas S."/>
            <person name="Labutti K."/>
            <person name="Lindquist E."/>
            <person name="Lipzen A."/>
            <person name="Khouja H.-R."/>
            <person name="Murat C."/>
            <person name="Ohm R."/>
            <person name="Olson A."/>
            <person name="Spatafora J."/>
            <person name="Veneault-Fourrey C."/>
            <person name="Henrissat B."/>
            <person name="Grigoriev I."/>
            <person name="Martin F."/>
            <person name="Perotto S."/>
        </authorList>
    </citation>
    <scope>NUCLEOTIDE SEQUENCE [LARGE SCALE GENOMIC DNA]</scope>
    <source>
        <strain evidence="1 2">E</strain>
    </source>
</reference>
<proteinExistence type="predicted"/>